<accession>A0A8E2EAR2</accession>
<feature type="region of interest" description="Disordered" evidence="1">
    <location>
        <begin position="19"/>
        <end position="39"/>
    </location>
</feature>
<dbReference type="EMBL" id="KV744955">
    <property type="protein sequence ID" value="OCK80560.1"/>
    <property type="molecule type" value="Genomic_DNA"/>
</dbReference>
<evidence type="ECO:0000313" key="2">
    <source>
        <dbReference type="EMBL" id="OCK80560.1"/>
    </source>
</evidence>
<dbReference type="Proteomes" id="UP000250266">
    <property type="component" value="Unassembled WGS sequence"/>
</dbReference>
<evidence type="ECO:0000256" key="1">
    <source>
        <dbReference type="SAM" id="MobiDB-lite"/>
    </source>
</evidence>
<proteinExistence type="predicted"/>
<feature type="compositionally biased region" description="Basic and acidic residues" evidence="1">
    <location>
        <begin position="19"/>
        <end position="29"/>
    </location>
</feature>
<sequence>MPYPLIECDKTILSTSFTTKREEKEPAMHDRHRPKSGDTTSSAAIAESIMGNSTCYTHPLAFIPRWEHKFVPLLVGVSTYPLACSVSGRPRICSWILPCTNVRCHITFERCLAFSIAFCRFQGSLLYLTNLKNHMSWDLEFPLWPPSRP</sequence>
<keyword evidence="3" id="KW-1185">Reference proteome</keyword>
<organism evidence="2 3">
    <name type="scientific">Lepidopterella palustris CBS 459.81</name>
    <dbReference type="NCBI Taxonomy" id="1314670"/>
    <lineage>
        <taxon>Eukaryota</taxon>
        <taxon>Fungi</taxon>
        <taxon>Dikarya</taxon>
        <taxon>Ascomycota</taxon>
        <taxon>Pezizomycotina</taxon>
        <taxon>Dothideomycetes</taxon>
        <taxon>Pleosporomycetidae</taxon>
        <taxon>Mytilinidiales</taxon>
        <taxon>Argynnaceae</taxon>
        <taxon>Lepidopterella</taxon>
    </lineage>
</organism>
<protein>
    <submittedName>
        <fullName evidence="2">Uncharacterized protein</fullName>
    </submittedName>
</protein>
<evidence type="ECO:0000313" key="3">
    <source>
        <dbReference type="Proteomes" id="UP000250266"/>
    </source>
</evidence>
<dbReference type="AlphaFoldDB" id="A0A8E2EAR2"/>
<reference evidence="2 3" key="1">
    <citation type="journal article" date="2016" name="Nat. Commun.">
        <title>Ectomycorrhizal ecology is imprinted in the genome of the dominant symbiotic fungus Cenococcum geophilum.</title>
        <authorList>
            <consortium name="DOE Joint Genome Institute"/>
            <person name="Peter M."/>
            <person name="Kohler A."/>
            <person name="Ohm R.A."/>
            <person name="Kuo A."/>
            <person name="Krutzmann J."/>
            <person name="Morin E."/>
            <person name="Arend M."/>
            <person name="Barry K.W."/>
            <person name="Binder M."/>
            <person name="Choi C."/>
            <person name="Clum A."/>
            <person name="Copeland A."/>
            <person name="Grisel N."/>
            <person name="Haridas S."/>
            <person name="Kipfer T."/>
            <person name="LaButti K."/>
            <person name="Lindquist E."/>
            <person name="Lipzen A."/>
            <person name="Maire R."/>
            <person name="Meier B."/>
            <person name="Mihaltcheva S."/>
            <person name="Molinier V."/>
            <person name="Murat C."/>
            <person name="Poggeler S."/>
            <person name="Quandt C.A."/>
            <person name="Sperisen C."/>
            <person name="Tritt A."/>
            <person name="Tisserant E."/>
            <person name="Crous P.W."/>
            <person name="Henrissat B."/>
            <person name="Nehls U."/>
            <person name="Egli S."/>
            <person name="Spatafora J.W."/>
            <person name="Grigoriev I.V."/>
            <person name="Martin F.M."/>
        </authorList>
    </citation>
    <scope>NUCLEOTIDE SEQUENCE [LARGE SCALE GENOMIC DNA]</scope>
    <source>
        <strain evidence="2 3">CBS 459.81</strain>
    </source>
</reference>
<name>A0A8E2EAR2_9PEZI</name>
<gene>
    <name evidence="2" type="ORF">K432DRAFT_41786</name>
</gene>